<dbReference type="RefSeq" id="WP_230868071.1">
    <property type="nucleotide sequence ID" value="NZ_CP046640.1"/>
</dbReference>
<comment type="similarity">
    <text evidence="1">Belongs to the four-carbon acid sugar kinase family.</text>
</comment>
<keyword evidence="10" id="KW-1185">Reference proteome</keyword>
<dbReference type="Pfam" id="PF07005">
    <property type="entry name" value="SBD_N"/>
    <property type="match status" value="1"/>
</dbReference>
<evidence type="ECO:0000259" key="8">
    <source>
        <dbReference type="Pfam" id="PF17042"/>
    </source>
</evidence>
<evidence type="ECO:0000259" key="7">
    <source>
        <dbReference type="Pfam" id="PF07005"/>
    </source>
</evidence>
<dbReference type="InterPro" id="IPR031475">
    <property type="entry name" value="NBD_C"/>
</dbReference>
<dbReference type="GO" id="GO:0016301">
    <property type="term" value="F:kinase activity"/>
    <property type="evidence" value="ECO:0007669"/>
    <property type="project" value="UniProtKB-KW"/>
</dbReference>
<dbReference type="Proteomes" id="UP000665020">
    <property type="component" value="Chromosome"/>
</dbReference>
<dbReference type="InterPro" id="IPR010737">
    <property type="entry name" value="4-carb_acid_sugar_kinase_N"/>
</dbReference>
<dbReference type="AlphaFoldDB" id="A0A8A7KPL2"/>
<keyword evidence="3" id="KW-0547">Nucleotide-binding</keyword>
<proteinExistence type="inferred from homology"/>
<evidence type="ECO:0000256" key="4">
    <source>
        <dbReference type="ARBA" id="ARBA00022777"/>
    </source>
</evidence>
<keyword evidence="2" id="KW-0808">Transferase</keyword>
<dbReference type="Gene3D" id="3.40.50.10840">
    <property type="entry name" value="Putative sugar-binding, N-terminal domain"/>
    <property type="match status" value="1"/>
</dbReference>
<evidence type="ECO:0000256" key="3">
    <source>
        <dbReference type="ARBA" id="ARBA00022741"/>
    </source>
</evidence>
<evidence type="ECO:0000256" key="2">
    <source>
        <dbReference type="ARBA" id="ARBA00022679"/>
    </source>
</evidence>
<dbReference type="GO" id="GO:0005524">
    <property type="term" value="F:ATP binding"/>
    <property type="evidence" value="ECO:0007669"/>
    <property type="project" value="UniProtKB-KW"/>
</dbReference>
<keyword evidence="5" id="KW-0067">ATP-binding</keyword>
<dbReference type="InterPro" id="IPR037051">
    <property type="entry name" value="4-carb_acid_sugar_kinase_N_sf"/>
</dbReference>
<evidence type="ECO:0000256" key="6">
    <source>
        <dbReference type="ARBA" id="ARBA00023277"/>
    </source>
</evidence>
<name>A0A8A7KPL2_9FIRM</name>
<organism evidence="9 10">
    <name type="scientific">Iocasia fonsfrigidae</name>
    <dbReference type="NCBI Taxonomy" id="2682810"/>
    <lineage>
        <taxon>Bacteria</taxon>
        <taxon>Bacillati</taxon>
        <taxon>Bacillota</taxon>
        <taxon>Clostridia</taxon>
        <taxon>Halanaerobiales</taxon>
        <taxon>Halanaerobiaceae</taxon>
        <taxon>Iocasia</taxon>
    </lineage>
</organism>
<evidence type="ECO:0000256" key="5">
    <source>
        <dbReference type="ARBA" id="ARBA00022840"/>
    </source>
</evidence>
<dbReference type="SUPFAM" id="SSF142764">
    <property type="entry name" value="YgbK-like"/>
    <property type="match status" value="1"/>
</dbReference>
<dbReference type="Gene3D" id="3.40.980.20">
    <property type="entry name" value="Four-carbon acid sugar kinase, nucleotide binding domain"/>
    <property type="match status" value="1"/>
</dbReference>
<dbReference type="Pfam" id="PF17042">
    <property type="entry name" value="NBD_C"/>
    <property type="match status" value="1"/>
</dbReference>
<feature type="domain" description="Four-carbon acid sugar kinase nucleotide binding" evidence="8">
    <location>
        <begin position="251"/>
        <end position="413"/>
    </location>
</feature>
<evidence type="ECO:0000256" key="1">
    <source>
        <dbReference type="ARBA" id="ARBA00005715"/>
    </source>
</evidence>
<evidence type="ECO:0000313" key="9">
    <source>
        <dbReference type="EMBL" id="QTL99742.1"/>
    </source>
</evidence>
<accession>A0A8A7KPL2</accession>
<dbReference type="KEGG" id="ifn:GM661_18170"/>
<dbReference type="InterPro" id="IPR042213">
    <property type="entry name" value="NBD_C_sf"/>
</dbReference>
<keyword evidence="6" id="KW-0119">Carbohydrate metabolism</keyword>
<evidence type="ECO:0000313" key="10">
    <source>
        <dbReference type="Proteomes" id="UP000665020"/>
    </source>
</evidence>
<sequence>MITQLAVIADDFTGANDTGVQFSKKGLKTVVISNLDNLPAIDGSYDVIVVDIDSRFDSKERAYKKVFSTVRALKDMGVNYIYKKLDSTLRGNIGSEIEAALEAGSYNLAIVAPALPANGRVTIGANQLVRGVPLERTEIANDPVTPINCSYIPDIIRGQTDKKIGTIALKYVLKGKETLRKELTKKINQGVPILLIDAVADEDLDLIASLLGLLEKDYLLVGSAGFAESLPVALGLINRETDKKTTGVIVGIVGSVSKVSRRQVEYAEKKLKLNVIDVDVENLLKGEYEEELTRIITRAKQFIKEKRGDIIIRSARSREVVKRVKEIAHQRGMNSLEISNLIAHFLGTIAKELYLHKKVQGLLLTGGDIAVKSASLIGAEATIIDNEVLPGIPVGTFKGENLPATPVVTKAGGAPRKEHII</sequence>
<protein>
    <submittedName>
        <fullName evidence="9">Four-carbon acid sugar kinase family protein</fullName>
    </submittedName>
</protein>
<feature type="domain" description="Four-carbon acid sugar kinase N-terminal" evidence="7">
    <location>
        <begin position="5"/>
        <end position="230"/>
    </location>
</feature>
<keyword evidence="4 9" id="KW-0418">Kinase</keyword>
<gene>
    <name evidence="9" type="ORF">GM661_18170</name>
</gene>
<reference evidence="9" key="1">
    <citation type="submission" date="2019-12" db="EMBL/GenBank/DDBJ databases">
        <authorList>
            <person name="zhang j."/>
            <person name="sun C.M."/>
        </authorList>
    </citation>
    <scope>NUCLEOTIDE SEQUENCE</scope>
    <source>
        <strain evidence="9">NS-1</strain>
    </source>
</reference>
<dbReference type="EMBL" id="CP046640">
    <property type="protein sequence ID" value="QTL99742.1"/>
    <property type="molecule type" value="Genomic_DNA"/>
</dbReference>